<feature type="domain" description="Type I restriction modification DNA specificity" evidence="6">
    <location>
        <begin position="9"/>
        <end position="181"/>
    </location>
</feature>
<evidence type="ECO:0000256" key="2">
    <source>
        <dbReference type="ARBA" id="ARBA00022747"/>
    </source>
</evidence>
<keyword evidence="7" id="KW-0540">Nuclease</keyword>
<dbReference type="PANTHER" id="PTHR43140:SF1">
    <property type="entry name" value="TYPE I RESTRICTION ENZYME ECOKI SPECIFICITY SUBUNIT"/>
    <property type="match status" value="1"/>
</dbReference>
<evidence type="ECO:0000313" key="7">
    <source>
        <dbReference type="EMBL" id="RFS47369.1"/>
    </source>
</evidence>
<proteinExistence type="inferred from homology"/>
<protein>
    <submittedName>
        <fullName evidence="7">Restriction endonuclease subunit S</fullName>
    </submittedName>
</protein>
<dbReference type="GO" id="GO:0004519">
    <property type="term" value="F:endonuclease activity"/>
    <property type="evidence" value="ECO:0007669"/>
    <property type="project" value="UniProtKB-KW"/>
</dbReference>
<dbReference type="InterPro" id="IPR044946">
    <property type="entry name" value="Restrct_endonuc_typeI_TRD_sf"/>
</dbReference>
<keyword evidence="7" id="KW-0378">Hydrolase</keyword>
<dbReference type="Proteomes" id="UP000262621">
    <property type="component" value="Unassembled WGS sequence"/>
</dbReference>
<dbReference type="GO" id="GO:0003677">
    <property type="term" value="F:DNA binding"/>
    <property type="evidence" value="ECO:0007669"/>
    <property type="project" value="UniProtKB-KW"/>
</dbReference>
<dbReference type="GO" id="GO:0009307">
    <property type="term" value="P:DNA restriction-modification system"/>
    <property type="evidence" value="ECO:0007669"/>
    <property type="project" value="UniProtKB-KW"/>
</dbReference>
<evidence type="ECO:0000256" key="1">
    <source>
        <dbReference type="ARBA" id="ARBA00010923"/>
    </source>
</evidence>
<name>A0A372G3N0_9ACTN</name>
<dbReference type="Pfam" id="PF01420">
    <property type="entry name" value="Methylase_S"/>
    <property type="match status" value="1"/>
</dbReference>
<comment type="caution">
    <text evidence="7">The sequence shown here is derived from an EMBL/GenBank/DDBJ whole genome shotgun (WGS) entry which is preliminary data.</text>
</comment>
<dbReference type="SUPFAM" id="SSF116734">
    <property type="entry name" value="DNA methylase specificity domain"/>
    <property type="match status" value="2"/>
</dbReference>
<evidence type="ECO:0000256" key="3">
    <source>
        <dbReference type="ARBA" id="ARBA00023125"/>
    </source>
</evidence>
<keyword evidence="7" id="KW-0255">Endonuclease</keyword>
<dbReference type="InterPro" id="IPR051212">
    <property type="entry name" value="Type-I_RE_S_subunit"/>
</dbReference>
<evidence type="ECO:0000313" key="8">
    <source>
        <dbReference type="Proteomes" id="UP000262621"/>
    </source>
</evidence>
<dbReference type="CDD" id="cd17261">
    <property type="entry name" value="RMtype1_S_EcoKI-TRD2-CR2_like"/>
    <property type="match status" value="1"/>
</dbReference>
<gene>
    <name evidence="7" type="ORF">D0Q02_06770</name>
</gene>
<evidence type="ECO:0000259" key="6">
    <source>
        <dbReference type="Pfam" id="PF01420"/>
    </source>
</evidence>
<sequence length="500" mass="54337">MRVTNLPPGWAEVRLGDIATSVKNGIFVSRPGADPGGVPILRISAVRPGHLRVEDIRYTGQNAEALAEADSLLDPGDLVFTRYNGNIDFVGACAIVPQNVGPLTYPDKLIRVRVAASVASSAFIAYLFQSPRVRPQVRALARTTAGQAGISGASLKSISIPLPPLAEQRRIVGLLDNLLSRWNAGLNALNATTRRADRLREQVMYAAGVGRLAGESSKNSAPPPDPAGVVDGELPDIPGTWQWKRLGEIADVVGGVTKDGKKQADPDHVEVPYLRVANVQRARLDLSKVALIRVSPKKAEQLRLLPGDVLLNEGGDRDKLGRGWIWEGRIPDCIHQNHVFRARIADGFLHSKLLAWHANGGFGRSWFQANGLQSVNLASISLGKMRLFPVPVPPLGVQDYLVKTAEYHLSMLDGMEEAVSVARQRAANLRASLLAEAFAGRLVPQDPDDEHASELLARIRAERESALPKQKARTRRTKKELAAPPTRVTGDDYQQEAFPL</sequence>
<dbReference type="Gene3D" id="3.90.220.20">
    <property type="entry name" value="DNA methylase specificity domains"/>
    <property type="match status" value="2"/>
</dbReference>
<organism evidence="7 8">
    <name type="scientific">Micromonospora craniellae</name>
    <dbReference type="NCBI Taxonomy" id="2294034"/>
    <lineage>
        <taxon>Bacteria</taxon>
        <taxon>Bacillati</taxon>
        <taxon>Actinomycetota</taxon>
        <taxon>Actinomycetes</taxon>
        <taxon>Micromonosporales</taxon>
        <taxon>Micromonosporaceae</taxon>
        <taxon>Micromonospora</taxon>
    </lineage>
</organism>
<dbReference type="PANTHER" id="PTHR43140">
    <property type="entry name" value="TYPE-1 RESTRICTION ENZYME ECOKI SPECIFICITY PROTEIN"/>
    <property type="match status" value="1"/>
</dbReference>
<keyword evidence="3" id="KW-0238">DNA-binding</keyword>
<comment type="similarity">
    <text evidence="1">Belongs to the type-I restriction system S methylase family.</text>
</comment>
<dbReference type="EMBL" id="QVFU01000004">
    <property type="protein sequence ID" value="RFS47369.1"/>
    <property type="molecule type" value="Genomic_DNA"/>
</dbReference>
<dbReference type="AlphaFoldDB" id="A0A372G3N0"/>
<dbReference type="InterPro" id="IPR000055">
    <property type="entry name" value="Restrct_endonuc_typeI_TRD"/>
</dbReference>
<reference evidence="7 8" key="1">
    <citation type="submission" date="2018-08" db="EMBL/GenBank/DDBJ databases">
        <title>Verrucosispora craniellae sp. nov., isolated from a marine sponge in the South China Sea.</title>
        <authorList>
            <person name="Li L."/>
            <person name="Lin H.W."/>
        </authorList>
    </citation>
    <scope>NUCLEOTIDE SEQUENCE [LARGE SCALE GENOMIC DNA]</scope>
    <source>
        <strain evidence="7 8">LHW63014</strain>
    </source>
</reference>
<keyword evidence="2" id="KW-0680">Restriction system</keyword>
<feature type="region of interest" description="Disordered" evidence="5">
    <location>
        <begin position="462"/>
        <end position="500"/>
    </location>
</feature>
<accession>A0A372G3N0</accession>
<keyword evidence="8" id="KW-1185">Reference proteome</keyword>
<comment type="subunit">
    <text evidence="4">The methyltransferase is composed of M and S polypeptides.</text>
</comment>
<evidence type="ECO:0000256" key="4">
    <source>
        <dbReference type="ARBA" id="ARBA00038652"/>
    </source>
</evidence>
<evidence type="ECO:0000256" key="5">
    <source>
        <dbReference type="SAM" id="MobiDB-lite"/>
    </source>
</evidence>
<dbReference type="CDD" id="cd17253">
    <property type="entry name" value="RMtype1_S_Eco933I-TRD2-CR2_like"/>
    <property type="match status" value="1"/>
</dbReference>